<reference evidence="2" key="2">
    <citation type="submission" date="2025-09" db="UniProtKB">
        <authorList>
            <consortium name="Ensembl"/>
        </authorList>
    </citation>
    <scope>IDENTIFICATION</scope>
</reference>
<dbReference type="PANTHER" id="PTHR10316:SF12">
    <property type="entry name" value="MEMBRANE-ASSOCIATED GUANYLATE KINASE, WW AND PDZ DOMAIN-CONTAINING PROTEIN 1"/>
    <property type="match status" value="1"/>
</dbReference>
<keyword evidence="3" id="KW-1185">Reference proteome</keyword>
<dbReference type="Gene3D" id="2.30.42.10">
    <property type="match status" value="1"/>
</dbReference>
<dbReference type="AlphaFoldDB" id="A0A8C4K3G3"/>
<dbReference type="Ensembl" id="ENSDNVT00000020488.1">
    <property type="protein sequence ID" value="ENSDNVP00000017041.1"/>
    <property type="gene ID" value="ENSDNVG00000011912.1"/>
</dbReference>
<dbReference type="InterPro" id="IPR036034">
    <property type="entry name" value="PDZ_sf"/>
</dbReference>
<protein>
    <recommendedName>
        <fullName evidence="1">PDZ domain-containing protein</fullName>
    </recommendedName>
</protein>
<accession>A0A8C4K3G3</accession>
<dbReference type="Proteomes" id="UP000694423">
    <property type="component" value="Unplaced"/>
</dbReference>
<dbReference type="GO" id="GO:0005737">
    <property type="term" value="C:cytoplasm"/>
    <property type="evidence" value="ECO:0007669"/>
    <property type="project" value="TreeGrafter"/>
</dbReference>
<dbReference type="InterPro" id="IPR001478">
    <property type="entry name" value="PDZ"/>
</dbReference>
<sequence>MRPRLEVNIFSERTTLVVVVVYLQWGPKHAKHFLKEEESSILLCSRLEATNSWATKLQRCCRRRGKGNGLCLGFALLGGAEHGEFPYAGAAAAGGGGEAALSEGELLLEVQGVRVSGLPRYDVLEVIRGCKDPIAVKAVRQGKKLHSAKQGCLRELTDAGSMHSFVSYQIMQNILARKIRSSDCKYDILFLLNVMKNASKTSELVREIVANTSLPDL</sequence>
<proteinExistence type="predicted"/>
<name>A0A8C4K3G3_DRONO</name>
<dbReference type="PANTHER" id="PTHR10316">
    <property type="entry name" value="MEMBRANE ASSOCIATED GUANYLATE KINASE-RELATED"/>
    <property type="match status" value="1"/>
</dbReference>
<feature type="domain" description="PDZ" evidence="1">
    <location>
        <begin position="63"/>
        <end position="142"/>
    </location>
</feature>
<evidence type="ECO:0000313" key="2">
    <source>
        <dbReference type="Ensembl" id="ENSDNVP00000017041.1"/>
    </source>
</evidence>
<dbReference type="GO" id="GO:0007165">
    <property type="term" value="P:signal transduction"/>
    <property type="evidence" value="ECO:0007669"/>
    <property type="project" value="TreeGrafter"/>
</dbReference>
<evidence type="ECO:0000313" key="3">
    <source>
        <dbReference type="Proteomes" id="UP000694423"/>
    </source>
</evidence>
<dbReference type="PROSITE" id="PS50106">
    <property type="entry name" value="PDZ"/>
    <property type="match status" value="1"/>
</dbReference>
<dbReference type="SUPFAM" id="SSF50156">
    <property type="entry name" value="PDZ domain-like"/>
    <property type="match status" value="1"/>
</dbReference>
<dbReference type="SMART" id="SM00228">
    <property type="entry name" value="PDZ"/>
    <property type="match status" value="1"/>
</dbReference>
<organism evidence="2 3">
    <name type="scientific">Dromaius novaehollandiae</name>
    <name type="common">Emu</name>
    <dbReference type="NCBI Taxonomy" id="8790"/>
    <lineage>
        <taxon>Eukaryota</taxon>
        <taxon>Metazoa</taxon>
        <taxon>Chordata</taxon>
        <taxon>Craniata</taxon>
        <taxon>Vertebrata</taxon>
        <taxon>Euteleostomi</taxon>
        <taxon>Archelosauria</taxon>
        <taxon>Archosauria</taxon>
        <taxon>Dinosauria</taxon>
        <taxon>Saurischia</taxon>
        <taxon>Theropoda</taxon>
        <taxon>Coelurosauria</taxon>
        <taxon>Aves</taxon>
        <taxon>Palaeognathae</taxon>
        <taxon>Casuariiformes</taxon>
        <taxon>Dromaiidae</taxon>
        <taxon>Dromaius</taxon>
    </lineage>
</organism>
<reference evidence="2" key="1">
    <citation type="submission" date="2025-08" db="UniProtKB">
        <authorList>
            <consortium name="Ensembl"/>
        </authorList>
    </citation>
    <scope>IDENTIFICATION</scope>
</reference>
<dbReference type="GO" id="GO:0005911">
    <property type="term" value="C:cell-cell junction"/>
    <property type="evidence" value="ECO:0007669"/>
    <property type="project" value="TreeGrafter"/>
</dbReference>
<evidence type="ECO:0000259" key="1">
    <source>
        <dbReference type="PROSITE" id="PS50106"/>
    </source>
</evidence>